<keyword evidence="5" id="KW-0067">ATP-binding</keyword>
<evidence type="ECO:0000256" key="5">
    <source>
        <dbReference type="ARBA" id="ARBA00022840"/>
    </source>
</evidence>
<name>E3HC40_ILYPC</name>
<dbReference type="Pfam" id="PF00294">
    <property type="entry name" value="PfkB"/>
    <property type="match status" value="1"/>
</dbReference>
<dbReference type="Gene3D" id="3.40.1190.20">
    <property type="match status" value="1"/>
</dbReference>
<organism evidence="7 8">
    <name type="scientific">Ilyobacter polytropus (strain ATCC 51220 / DSM 2926 / LMG 16218 / CuHBu1)</name>
    <dbReference type="NCBI Taxonomy" id="572544"/>
    <lineage>
        <taxon>Bacteria</taxon>
        <taxon>Fusobacteriati</taxon>
        <taxon>Fusobacteriota</taxon>
        <taxon>Fusobacteriia</taxon>
        <taxon>Fusobacteriales</taxon>
        <taxon>Fusobacteriaceae</taxon>
        <taxon>Ilyobacter</taxon>
    </lineage>
</organism>
<evidence type="ECO:0000259" key="6">
    <source>
        <dbReference type="Pfam" id="PF00294"/>
    </source>
</evidence>
<keyword evidence="4" id="KW-0418">Kinase</keyword>
<dbReference type="EMBL" id="CP002282">
    <property type="protein sequence ID" value="ADO83883.1"/>
    <property type="molecule type" value="Genomic_DNA"/>
</dbReference>
<dbReference type="InterPro" id="IPR050306">
    <property type="entry name" value="PfkB_Carbo_kinase"/>
</dbReference>
<dbReference type="InterPro" id="IPR023314">
    <property type="entry name" value="Myo_inos_IolC-like_sf"/>
</dbReference>
<keyword evidence="8" id="KW-1185">Reference proteome</keyword>
<dbReference type="Proteomes" id="UP000006875">
    <property type="component" value="Plasmid pILYOP01"/>
</dbReference>
<dbReference type="AlphaFoldDB" id="E3HC40"/>
<reference evidence="7 8" key="1">
    <citation type="journal article" date="2010" name="Stand. Genomic Sci.">
        <title>Complete genome sequence of Ilyobacter polytropus type strain (CuHbu1).</title>
        <authorList>
            <person name="Sikorski J."/>
            <person name="Chertkov O."/>
            <person name="Lapidus A."/>
            <person name="Nolan M."/>
            <person name="Lucas S."/>
            <person name="Del Rio T.G."/>
            <person name="Tice H."/>
            <person name="Cheng J.F."/>
            <person name="Tapia R."/>
            <person name="Han C."/>
            <person name="Goodwin L."/>
            <person name="Pitluck S."/>
            <person name="Liolios K."/>
            <person name="Ivanova N."/>
            <person name="Mavromatis K."/>
            <person name="Mikhailova N."/>
            <person name="Pati A."/>
            <person name="Chen A."/>
            <person name="Palaniappan K."/>
            <person name="Land M."/>
            <person name="Hauser L."/>
            <person name="Chang Y.J."/>
            <person name="Jeffries C.D."/>
            <person name="Brambilla E."/>
            <person name="Yasawong M."/>
            <person name="Rohde M."/>
            <person name="Pukall R."/>
            <person name="Spring S."/>
            <person name="Goker M."/>
            <person name="Woyke T."/>
            <person name="Bristow J."/>
            <person name="Eisen J.A."/>
            <person name="Markowitz V."/>
            <person name="Hugenholtz P."/>
            <person name="Kyrpides N.C."/>
            <person name="Klenk H.P."/>
        </authorList>
    </citation>
    <scope>NUCLEOTIDE SEQUENCE [LARGE SCALE GENOMIC DNA]</scope>
    <source>
        <strain evidence="8">ATCC 51220 / DSM 2926 / LMG 16218 / CuHBu1</strain>
        <plasmid evidence="8">pILYOP01</plasmid>
    </source>
</reference>
<dbReference type="Gene3D" id="2.20.150.10">
    <property type="entry name" value="putative 5-dehydro-2- deoxygluconokinase"/>
    <property type="match status" value="1"/>
</dbReference>
<dbReference type="KEGG" id="ipo:Ilyop_2119"/>
<keyword evidence="2 7" id="KW-0808">Transferase</keyword>
<evidence type="ECO:0000313" key="7">
    <source>
        <dbReference type="EMBL" id="ADO83883.1"/>
    </source>
</evidence>
<dbReference type="PROSITE" id="PS00584">
    <property type="entry name" value="PFKB_KINASES_2"/>
    <property type="match status" value="1"/>
</dbReference>
<protein>
    <submittedName>
        <fullName evidence="7">5-dehydro-2-deoxygluconokinase</fullName>
        <ecNumber evidence="7">2.7.1.92</ecNumber>
    </submittedName>
</protein>
<dbReference type="PANTHER" id="PTHR43085:SF49">
    <property type="entry name" value="5-DEHYDRO-2-DEOXYGLUCONOKINASE"/>
    <property type="match status" value="1"/>
</dbReference>
<geneLocation type="plasmid" evidence="7 8">
    <name>pILYOP01</name>
</geneLocation>
<dbReference type="RefSeq" id="WP_013388545.1">
    <property type="nucleotide sequence ID" value="NC_014633.1"/>
</dbReference>
<evidence type="ECO:0000313" key="8">
    <source>
        <dbReference type="Proteomes" id="UP000006875"/>
    </source>
</evidence>
<dbReference type="InterPro" id="IPR002173">
    <property type="entry name" value="Carboh/pur_kinase_PfkB_CS"/>
</dbReference>
<dbReference type="InterPro" id="IPR029056">
    <property type="entry name" value="Ribokinase-like"/>
</dbReference>
<evidence type="ECO:0000256" key="1">
    <source>
        <dbReference type="ARBA" id="ARBA00010688"/>
    </source>
</evidence>
<dbReference type="GO" id="GO:0047590">
    <property type="term" value="F:5-dehydro-2-deoxygluconokinase activity"/>
    <property type="evidence" value="ECO:0007669"/>
    <property type="project" value="UniProtKB-EC"/>
</dbReference>
<dbReference type="NCBIfam" id="TIGR04382">
    <property type="entry name" value="myo_inos_iolC_N"/>
    <property type="match status" value="1"/>
</dbReference>
<evidence type="ECO:0000256" key="4">
    <source>
        <dbReference type="ARBA" id="ARBA00022777"/>
    </source>
</evidence>
<evidence type="ECO:0000256" key="3">
    <source>
        <dbReference type="ARBA" id="ARBA00022741"/>
    </source>
</evidence>
<dbReference type="InterPro" id="IPR030830">
    <property type="entry name" value="Myo_inos_IolC"/>
</dbReference>
<keyword evidence="3" id="KW-0547">Nucleotide-binding</keyword>
<keyword evidence="7" id="KW-0614">Plasmid</keyword>
<dbReference type="PANTHER" id="PTHR43085">
    <property type="entry name" value="HEXOKINASE FAMILY MEMBER"/>
    <property type="match status" value="1"/>
</dbReference>
<proteinExistence type="inferred from homology"/>
<dbReference type="HAMAP" id="MF_01668">
    <property type="entry name" value="IolC"/>
    <property type="match status" value="1"/>
</dbReference>
<dbReference type="HOGENOM" id="CLU_027634_6_0_0"/>
<dbReference type="InterPro" id="IPR011611">
    <property type="entry name" value="PfkB_dom"/>
</dbReference>
<dbReference type="EC" id="2.7.1.92" evidence="7"/>
<dbReference type="GO" id="GO:0005524">
    <property type="term" value="F:ATP binding"/>
    <property type="evidence" value="ECO:0007669"/>
    <property type="project" value="UniProtKB-KW"/>
</dbReference>
<sequence>MSEIIFQKDRKLDIIAIGRIGVDLNPNEFNRPLEETESFTRTVGGSPANIAVATSKYGMNTGFIGKIADDSFGKYIANYFKSKDIDTEGLIIDKNNHKTGLAFVEIKSPKESNIIMYRSDAVDLKLEMDDISEEYIKNSKAIVVSGTALAASPSREAVLLALKYAKKHKTIVFFDVDYRPYTWNSLDETSLYCSLAAEKCDVIIGTREEFDVLEGVDLPGNKDDDETAKYWLNNSSKLVIVKRGSDGSTAYLKNGDKKLGEVFPVKPLKTQGAGDSYAGGVISSMIKGKSIEEAMQYGAGAAAIVVQENSCSEAMPTEEEINHFIINYKKEALNASQS</sequence>
<dbReference type="CDD" id="cd01166">
    <property type="entry name" value="KdgK"/>
    <property type="match status" value="1"/>
</dbReference>
<comment type="similarity">
    <text evidence="1">Belongs to the carbohydrate kinase PfkB family.</text>
</comment>
<evidence type="ECO:0000256" key="2">
    <source>
        <dbReference type="ARBA" id="ARBA00022679"/>
    </source>
</evidence>
<feature type="domain" description="Carbohydrate kinase PfkB" evidence="6">
    <location>
        <begin position="13"/>
        <end position="317"/>
    </location>
</feature>
<dbReference type="OrthoDB" id="9813569at2"/>
<accession>E3HC40</accession>
<gene>
    <name evidence="7" type="ordered locus">Ilyop_2119</name>
</gene>
<dbReference type="InterPro" id="IPR022841">
    <property type="entry name" value="DKG_kinase_firmi"/>
</dbReference>
<dbReference type="SUPFAM" id="SSF53613">
    <property type="entry name" value="Ribokinase-like"/>
    <property type="match status" value="1"/>
</dbReference>